<evidence type="ECO:0000313" key="2">
    <source>
        <dbReference type="Proteomes" id="UP001165263"/>
    </source>
</evidence>
<reference evidence="1" key="1">
    <citation type="submission" date="2022-08" db="EMBL/GenBank/DDBJ databases">
        <title>Reclassification of Massilia species as members of the genera Telluria, Duganella, Pseudoduganella, Mokoshia gen. nov. and Zemynaea gen. nov. using orthogonal and non-orthogonal genome-based approaches.</title>
        <authorList>
            <person name="Bowman J.P."/>
        </authorList>
    </citation>
    <scope>NUCLEOTIDE SEQUENCE</scope>
    <source>
        <strain evidence="1">LMG 11547</strain>
    </source>
</reference>
<dbReference type="RefSeq" id="WP_259451339.1">
    <property type="nucleotide sequence ID" value="NZ_CP119520.1"/>
</dbReference>
<dbReference type="PANTHER" id="PTHR12526:SF630">
    <property type="entry name" value="GLYCOSYLTRANSFERASE"/>
    <property type="match status" value="1"/>
</dbReference>
<gene>
    <name evidence="1" type="ORF">NX786_23520</name>
</gene>
<dbReference type="Pfam" id="PF13692">
    <property type="entry name" value="Glyco_trans_1_4"/>
    <property type="match status" value="1"/>
</dbReference>
<proteinExistence type="predicted"/>
<dbReference type="PANTHER" id="PTHR12526">
    <property type="entry name" value="GLYCOSYLTRANSFERASE"/>
    <property type="match status" value="1"/>
</dbReference>
<dbReference type="EMBL" id="JANUHC010000009">
    <property type="protein sequence ID" value="MCS0632304.1"/>
    <property type="molecule type" value="Genomic_DNA"/>
</dbReference>
<keyword evidence="2" id="KW-1185">Reference proteome</keyword>
<evidence type="ECO:0000313" key="1">
    <source>
        <dbReference type="EMBL" id="MCS0632304.1"/>
    </source>
</evidence>
<organism evidence="1 2">
    <name type="scientific">Telluria mixta</name>
    <dbReference type="NCBI Taxonomy" id="34071"/>
    <lineage>
        <taxon>Bacteria</taxon>
        <taxon>Pseudomonadati</taxon>
        <taxon>Pseudomonadota</taxon>
        <taxon>Betaproteobacteria</taxon>
        <taxon>Burkholderiales</taxon>
        <taxon>Oxalobacteraceae</taxon>
        <taxon>Telluria group</taxon>
        <taxon>Telluria</taxon>
    </lineage>
</organism>
<dbReference type="SUPFAM" id="SSF53756">
    <property type="entry name" value="UDP-Glycosyltransferase/glycogen phosphorylase"/>
    <property type="match status" value="1"/>
</dbReference>
<comment type="caution">
    <text evidence="1">The sequence shown here is derived from an EMBL/GenBank/DDBJ whole genome shotgun (WGS) entry which is preliminary data.</text>
</comment>
<dbReference type="CDD" id="cd04950">
    <property type="entry name" value="GT4_TuaH-like"/>
    <property type="match status" value="1"/>
</dbReference>
<accession>A0ABT2C4J1</accession>
<name>A0ABT2C4J1_9BURK</name>
<protein>
    <submittedName>
        <fullName evidence="1">Glycosyltransferase family 1 protein</fullName>
    </submittedName>
</protein>
<dbReference type="Proteomes" id="UP001165263">
    <property type="component" value="Unassembled WGS sequence"/>
</dbReference>
<dbReference type="Gene3D" id="3.40.50.2000">
    <property type="entry name" value="Glycogen Phosphorylase B"/>
    <property type="match status" value="1"/>
</dbReference>
<sequence length="412" mass="46165">MPTLIVFCHLRWDFVFQRPQHLMTRLAEHYRILFVEEPVYDEGKAHLKKTAVAPNITVCQPHTGIQAPGFHDDQIPTLQTLLADLVPEGERPVVWFYTPMALPLLQGFDPALVVYDCMDELAAFKNAPKQLLQRENALLNIADLCFTGGPSLYQSKRDRHANAHCFSSSVDAKHFQKALDRDYSHPEQAHVARPRLGFYGVIDERFDTDLIRQVAEARPDWQIVLVGPVVKIDPANLPRANNIHYMGQRTYEQLPQFLAGWDVCLLPFALNESTKFISPTKVLEYMAAELPSVSTPITDVKVPYGDVVAIADTPEKFIAACERMLAMNDEQQAALKERMRAIVANTSWDKTAASMHHLIQTTAPSNKAQRFLAQAEEQDFDDVVNAENVNPLPIAALAARMTPKDGMAKAAG</sequence>